<dbReference type="PANTHER" id="PTHR35369:SF2">
    <property type="entry name" value="BLR3025 PROTEIN"/>
    <property type="match status" value="1"/>
</dbReference>
<dbReference type="Pfam" id="PF00817">
    <property type="entry name" value="IMS"/>
    <property type="match status" value="1"/>
</dbReference>
<keyword evidence="2" id="KW-0227">DNA damage</keyword>
<organism evidence="4 5">
    <name type="scientific">Nitrospira tepida</name>
    <dbReference type="NCBI Taxonomy" id="2973512"/>
    <lineage>
        <taxon>Bacteria</taxon>
        <taxon>Pseudomonadati</taxon>
        <taxon>Nitrospirota</taxon>
        <taxon>Nitrospiria</taxon>
        <taxon>Nitrospirales</taxon>
        <taxon>Nitrospiraceae</taxon>
        <taxon>Nitrospira</taxon>
    </lineage>
</organism>
<proteinExistence type="inferred from homology"/>
<dbReference type="PANTHER" id="PTHR35369">
    <property type="entry name" value="BLR3025 PROTEIN-RELATED"/>
    <property type="match status" value="1"/>
</dbReference>
<evidence type="ECO:0000256" key="2">
    <source>
        <dbReference type="ARBA" id="ARBA00022763"/>
    </source>
</evidence>
<dbReference type="EMBL" id="OX365700">
    <property type="protein sequence ID" value="CAI4033121.1"/>
    <property type="molecule type" value="Genomic_DNA"/>
</dbReference>
<dbReference type="InterPro" id="IPR043128">
    <property type="entry name" value="Rev_trsase/Diguanyl_cyclase"/>
</dbReference>
<dbReference type="RefSeq" id="WP_289270065.1">
    <property type="nucleotide sequence ID" value="NZ_OX365700.1"/>
</dbReference>
<dbReference type="InterPro" id="IPR043502">
    <property type="entry name" value="DNA/RNA_pol_sf"/>
</dbReference>
<reference evidence="4" key="1">
    <citation type="submission" date="2022-10" db="EMBL/GenBank/DDBJ databases">
        <authorList>
            <person name="Koch H."/>
        </authorList>
    </citation>
    <scope>NUCLEOTIDE SEQUENCE</scope>
    <source>
        <strain evidence="4">DNF</strain>
    </source>
</reference>
<dbReference type="Gene3D" id="3.30.70.270">
    <property type="match status" value="1"/>
</dbReference>
<evidence type="ECO:0000256" key="1">
    <source>
        <dbReference type="ARBA" id="ARBA00010945"/>
    </source>
</evidence>
<evidence type="ECO:0000259" key="3">
    <source>
        <dbReference type="PROSITE" id="PS50173"/>
    </source>
</evidence>
<dbReference type="Proteomes" id="UP001179121">
    <property type="component" value="Chromosome"/>
</dbReference>
<dbReference type="InterPro" id="IPR050356">
    <property type="entry name" value="SulA_CellDiv_inhibitor"/>
</dbReference>
<evidence type="ECO:0000313" key="5">
    <source>
        <dbReference type="Proteomes" id="UP001179121"/>
    </source>
</evidence>
<dbReference type="InterPro" id="IPR001126">
    <property type="entry name" value="UmuC"/>
</dbReference>
<protein>
    <submittedName>
        <fullName evidence="4">DNA polymerase IV</fullName>
    </submittedName>
</protein>
<name>A0AA86T7H3_9BACT</name>
<dbReference type="GO" id="GO:0006281">
    <property type="term" value="P:DNA repair"/>
    <property type="evidence" value="ECO:0007669"/>
    <property type="project" value="InterPro"/>
</dbReference>
<feature type="domain" description="UmuC" evidence="3">
    <location>
        <begin position="5"/>
        <end position="187"/>
    </location>
</feature>
<dbReference type="KEGG" id="nti:DNFV4_03554"/>
<comment type="similarity">
    <text evidence="1">Belongs to the DNA polymerase type-Y family.</text>
</comment>
<dbReference type="Gene3D" id="3.40.1170.60">
    <property type="match status" value="1"/>
</dbReference>
<dbReference type="AlphaFoldDB" id="A0AA86T7H3"/>
<gene>
    <name evidence="4" type="ORF">DNFV4_03554</name>
</gene>
<dbReference type="SUPFAM" id="SSF56672">
    <property type="entry name" value="DNA/RNA polymerases"/>
    <property type="match status" value="1"/>
</dbReference>
<evidence type="ECO:0000313" key="4">
    <source>
        <dbReference type="EMBL" id="CAI4033121.1"/>
    </source>
</evidence>
<accession>A0AA86T7H3</accession>
<keyword evidence="5" id="KW-1185">Reference proteome</keyword>
<dbReference type="PROSITE" id="PS50173">
    <property type="entry name" value="UMUC"/>
    <property type="match status" value="1"/>
</dbReference>
<sequence>MERQILRFHVPSFGIALARADDASLNGRPVALVSVHTPRARLCEVSHEAFAEGLSPGMPADLARHFCPSLRIVLPHPFRVRVAHEKLQRLLADLTPLWEPVRPGSWFLDLTGTARLHGPAVDAGARLEREMMRRHNLAGVIGIGSSKLVAHLAATTLERPPQLRHVEPHMERAFLAPLSPDLLPGLRRLHASRVLALLDDLNLRTLGAIAEVSLSAMEGVMGPAARLLYEWAQGIDLSPVHPPATQPALEWSCTLDPEQIDDQVLLGRCCAGIEYLCRRLRRQQRVCRHLALIVRYCDQQEVRADRTVEGTCWEMDLLPILTTLFFRCVRRRVRVQRIILRAEQVGPPAEQLALFDHEPISEAAQRIRWQRLCAALDVLRDRFGERAIWWGRTT</sequence>